<evidence type="ECO:0000313" key="5">
    <source>
        <dbReference type="Proteomes" id="UP000483293"/>
    </source>
</evidence>
<organism evidence="4 5">
    <name type="scientific">Bifidobacterium platyrrhinorum</name>
    <dbReference type="NCBI Taxonomy" id="2661628"/>
    <lineage>
        <taxon>Bacteria</taxon>
        <taxon>Bacillati</taxon>
        <taxon>Actinomycetota</taxon>
        <taxon>Actinomycetes</taxon>
        <taxon>Bifidobacteriales</taxon>
        <taxon>Bifidobacteriaceae</taxon>
        <taxon>Bifidobacterium</taxon>
    </lineage>
</organism>
<dbReference type="PANTHER" id="PTHR23416">
    <property type="entry name" value="SIALIC ACID SYNTHASE-RELATED"/>
    <property type="match status" value="1"/>
</dbReference>
<sequence>MERTVIMSVVMAEPTTDVLARDRGGVPVDPAEPGYAVIGRIVTETKRLCVELNTGGYHDPAEVHAMFERIVGHPVDASFRLNPPFYTDFGRNIEVGRDVFVNWGCTLMDRGGISIGDGSFLGPNVQLITINHMRDPMRRAVTVSKPIRIGAHVWIGAGAIVLQDVTIGDGAIVGAGAVVTHDVPAGAVVAGVPAKVIGHV</sequence>
<dbReference type="SUPFAM" id="SSF51161">
    <property type="entry name" value="Trimeric LpxA-like enzymes"/>
    <property type="match status" value="1"/>
</dbReference>
<dbReference type="Proteomes" id="UP000483293">
    <property type="component" value="Unassembled WGS sequence"/>
</dbReference>
<comment type="caution">
    <text evidence="4">The sequence shown here is derived from an EMBL/GenBank/DDBJ whole genome shotgun (WGS) entry which is preliminary data.</text>
</comment>
<evidence type="ECO:0000313" key="4">
    <source>
        <dbReference type="EMBL" id="NEG54565.1"/>
    </source>
</evidence>
<reference evidence="4 5" key="1">
    <citation type="submission" date="2019-10" db="EMBL/GenBank/DDBJ databases">
        <title>Bifidobacterium from non-human primates.</title>
        <authorList>
            <person name="Modesto M."/>
        </authorList>
    </citation>
    <scope>NUCLEOTIDE SEQUENCE [LARGE SCALE GENOMIC DNA]</scope>
    <source>
        <strain evidence="4 5">SMA15</strain>
    </source>
</reference>
<dbReference type="PROSITE" id="PS00101">
    <property type="entry name" value="HEXAPEP_TRANSFERASES"/>
    <property type="match status" value="1"/>
</dbReference>
<proteinExistence type="inferred from homology"/>
<dbReference type="CDD" id="cd03357">
    <property type="entry name" value="LbH_MAT_GAT"/>
    <property type="match status" value="1"/>
</dbReference>
<dbReference type="InterPro" id="IPR018357">
    <property type="entry name" value="Hexapep_transf_CS"/>
</dbReference>
<dbReference type="EMBL" id="WHZV01000001">
    <property type="protein sequence ID" value="NEG54565.1"/>
    <property type="molecule type" value="Genomic_DNA"/>
</dbReference>
<keyword evidence="3" id="KW-0677">Repeat</keyword>
<dbReference type="Gene3D" id="2.160.10.10">
    <property type="entry name" value="Hexapeptide repeat proteins"/>
    <property type="match status" value="1"/>
</dbReference>
<dbReference type="InterPro" id="IPR001451">
    <property type="entry name" value="Hexapep"/>
</dbReference>
<gene>
    <name evidence="4" type="ORF">GFD21_01950</name>
</gene>
<dbReference type="AlphaFoldDB" id="A0A6L9SQW5"/>
<dbReference type="PANTHER" id="PTHR23416:SF23">
    <property type="entry name" value="ACETYLTRANSFERASE C18B11.09C-RELATED"/>
    <property type="match status" value="1"/>
</dbReference>
<dbReference type="InterPro" id="IPR051159">
    <property type="entry name" value="Hexapeptide_acetyltransf"/>
</dbReference>
<evidence type="ECO:0000256" key="2">
    <source>
        <dbReference type="ARBA" id="ARBA00022679"/>
    </source>
</evidence>
<evidence type="ECO:0000256" key="3">
    <source>
        <dbReference type="ARBA" id="ARBA00022737"/>
    </source>
</evidence>
<name>A0A6L9SQW5_9BIFI</name>
<protein>
    <submittedName>
        <fullName evidence="4">Sugar O-acetyltransferase</fullName>
    </submittedName>
</protein>
<dbReference type="InterPro" id="IPR011004">
    <property type="entry name" value="Trimer_LpxA-like_sf"/>
</dbReference>
<keyword evidence="5" id="KW-1185">Reference proteome</keyword>
<accession>A0A6L9SQW5</accession>
<evidence type="ECO:0000256" key="1">
    <source>
        <dbReference type="ARBA" id="ARBA00007274"/>
    </source>
</evidence>
<dbReference type="Pfam" id="PF00132">
    <property type="entry name" value="Hexapep"/>
    <property type="match status" value="1"/>
</dbReference>
<keyword evidence="2 4" id="KW-0808">Transferase</keyword>
<comment type="similarity">
    <text evidence="1">Belongs to the transferase hexapeptide repeat family.</text>
</comment>
<dbReference type="GO" id="GO:0008374">
    <property type="term" value="F:O-acyltransferase activity"/>
    <property type="evidence" value="ECO:0007669"/>
    <property type="project" value="TreeGrafter"/>
</dbReference>